<dbReference type="EMBL" id="JAGIZQ010000006">
    <property type="protein sequence ID" value="KAH6623315.1"/>
    <property type="molecule type" value="Genomic_DNA"/>
</dbReference>
<keyword evidence="2" id="KW-1185">Reference proteome</keyword>
<dbReference type="Proteomes" id="UP000724584">
    <property type="component" value="Unassembled WGS sequence"/>
</dbReference>
<name>A0ACB7P1Y1_9PEZI</name>
<protein>
    <submittedName>
        <fullName evidence="1">Peptidase S8/S53 domain-containing protein</fullName>
    </submittedName>
</protein>
<accession>A0ACB7P1Y1</accession>
<sequence length="561" mass="61088">MRLLGFTLFGSVFASYALKERHDIPSGWRMVRPADKSRTMYLQIGLVQGQMDEMIRNLEEDAAETLLQTKYSEFHHPETNSLAVRSPSWSLPAHLHGHIESIQPTTSFLFAASPLRLRQDNSEDLNQAATKEASAPGSVPSLDLLHLPKDLTVSQACNASAVTPLCIRVLYGTHSYTPKAAHQNSMALVNYSGEFNNLTDLDLFLRLYRPDAQASFISHPVAGGINFQTPLTPAQRAQPDGREGALDAQILLGIAAPTPLIAYTVGGELPPFIPSETTTTNTNEPFLTWLQYMLVLPDEALPRVVATSYGDDESTVPPAYARRVCEGFAQLGLRGVTVVFGAGDWGVGKPEACTGKEFVTSFSASCPYGTSVAATRGVVKEEVAYNDDNGFVSGGGFSRYFRRPGYQSGKGSVVDAYLNGSVKREYEGRYRREGRAYPDVAAQGYRRPIVWDGKTYLVDGTSASAPTFAAMVALVNDALLAAGEPPMGFLNPWLYAGGHEAFTDVTLGSSKGCNTSGFHATPGWDSASGFGTPWFPKFRELAMNRKLRQQRPWYWPAAGVK</sequence>
<evidence type="ECO:0000313" key="1">
    <source>
        <dbReference type="EMBL" id="KAH6623315.1"/>
    </source>
</evidence>
<proteinExistence type="predicted"/>
<gene>
    <name evidence="1" type="ORF">F5144DRAFT_518294</name>
</gene>
<evidence type="ECO:0000313" key="2">
    <source>
        <dbReference type="Proteomes" id="UP000724584"/>
    </source>
</evidence>
<comment type="caution">
    <text evidence="1">The sequence shown here is derived from an EMBL/GenBank/DDBJ whole genome shotgun (WGS) entry which is preliminary data.</text>
</comment>
<organism evidence="1 2">
    <name type="scientific">Chaetomium tenue</name>
    <dbReference type="NCBI Taxonomy" id="1854479"/>
    <lineage>
        <taxon>Eukaryota</taxon>
        <taxon>Fungi</taxon>
        <taxon>Dikarya</taxon>
        <taxon>Ascomycota</taxon>
        <taxon>Pezizomycotina</taxon>
        <taxon>Sordariomycetes</taxon>
        <taxon>Sordariomycetidae</taxon>
        <taxon>Sordariales</taxon>
        <taxon>Chaetomiaceae</taxon>
        <taxon>Chaetomium</taxon>
    </lineage>
</organism>
<reference evidence="1 2" key="1">
    <citation type="journal article" date="2021" name="Nat. Commun.">
        <title>Genetic determinants of endophytism in the Arabidopsis root mycobiome.</title>
        <authorList>
            <person name="Mesny F."/>
            <person name="Miyauchi S."/>
            <person name="Thiergart T."/>
            <person name="Pickel B."/>
            <person name="Atanasova L."/>
            <person name="Karlsson M."/>
            <person name="Huettel B."/>
            <person name="Barry K.W."/>
            <person name="Haridas S."/>
            <person name="Chen C."/>
            <person name="Bauer D."/>
            <person name="Andreopoulos W."/>
            <person name="Pangilinan J."/>
            <person name="LaButti K."/>
            <person name="Riley R."/>
            <person name="Lipzen A."/>
            <person name="Clum A."/>
            <person name="Drula E."/>
            <person name="Henrissat B."/>
            <person name="Kohler A."/>
            <person name="Grigoriev I.V."/>
            <person name="Martin F.M."/>
            <person name="Hacquard S."/>
        </authorList>
    </citation>
    <scope>NUCLEOTIDE SEQUENCE [LARGE SCALE GENOMIC DNA]</scope>
    <source>
        <strain evidence="1 2">MPI-SDFR-AT-0079</strain>
    </source>
</reference>